<dbReference type="PANTHER" id="PTHR43280:SF27">
    <property type="entry name" value="TRANSCRIPTIONAL REGULATOR MTLR"/>
    <property type="match status" value="1"/>
</dbReference>
<dbReference type="SUPFAM" id="SSF46689">
    <property type="entry name" value="Homeodomain-like"/>
    <property type="match status" value="2"/>
</dbReference>
<dbReference type="EMBL" id="AHKH01000061">
    <property type="protein sequence ID" value="EHQ60669.1"/>
    <property type="molecule type" value="Genomic_DNA"/>
</dbReference>
<dbReference type="Gene3D" id="1.10.10.60">
    <property type="entry name" value="Homeodomain-like"/>
    <property type="match status" value="2"/>
</dbReference>
<reference evidence="7 8" key="1">
    <citation type="journal article" date="2012" name="J. Bacteriol.">
        <title>Genome Sequence of the Pattern-Forming Social Bacterium Paenibacillus dendritiformis C454 Chiral Morphotype.</title>
        <authorList>
            <person name="Sirota-Madi A."/>
            <person name="Olender T."/>
            <person name="Helman Y."/>
            <person name="Brainis I."/>
            <person name="Finkelshtein A."/>
            <person name="Roth D."/>
            <person name="Hagai E."/>
            <person name="Leshkowitz D."/>
            <person name="Brodsky L."/>
            <person name="Galatenko V."/>
            <person name="Nikolaev V."/>
            <person name="Gutnick D.L."/>
            <person name="Lancet D."/>
            <person name="Ben-Jacob E."/>
        </authorList>
    </citation>
    <scope>NUCLEOTIDE SEQUENCE [LARGE SCALE GENOMIC DNA]</scope>
    <source>
        <strain evidence="7 8">C454</strain>
    </source>
</reference>
<dbReference type="PANTHER" id="PTHR43280">
    <property type="entry name" value="ARAC-FAMILY TRANSCRIPTIONAL REGULATOR"/>
    <property type="match status" value="1"/>
</dbReference>
<dbReference type="InterPro" id="IPR020449">
    <property type="entry name" value="Tscrpt_reg_AraC-type_HTH"/>
</dbReference>
<evidence type="ECO:0000313" key="8">
    <source>
        <dbReference type="Proteomes" id="UP000003900"/>
    </source>
</evidence>
<dbReference type="GO" id="GO:0043565">
    <property type="term" value="F:sequence-specific DNA binding"/>
    <property type="evidence" value="ECO:0007669"/>
    <property type="project" value="InterPro"/>
</dbReference>
<dbReference type="PATRIC" id="fig|1131935.3.peg.3973"/>
<dbReference type="PROSITE" id="PS00041">
    <property type="entry name" value="HTH_ARAC_FAMILY_1"/>
    <property type="match status" value="1"/>
</dbReference>
<feature type="modified residue" description="4-aspartylphosphate" evidence="4">
    <location>
        <position position="55"/>
    </location>
</feature>
<gene>
    <name evidence="7" type="ORF">PDENDC454_19123</name>
</gene>
<evidence type="ECO:0000313" key="7">
    <source>
        <dbReference type="EMBL" id="EHQ60669.1"/>
    </source>
</evidence>
<dbReference type="SUPFAM" id="SSF52172">
    <property type="entry name" value="CheY-like"/>
    <property type="match status" value="1"/>
</dbReference>
<keyword evidence="3" id="KW-0804">Transcription</keyword>
<dbReference type="SMART" id="SM00342">
    <property type="entry name" value="HTH_ARAC"/>
    <property type="match status" value="1"/>
</dbReference>
<dbReference type="Gene3D" id="3.40.50.2300">
    <property type="match status" value="1"/>
</dbReference>
<keyword evidence="8" id="KW-1185">Reference proteome</keyword>
<keyword evidence="4" id="KW-0597">Phosphoprotein</keyword>
<accession>H3SJU7</accession>
<proteinExistence type="predicted"/>
<dbReference type="AlphaFoldDB" id="H3SJU7"/>
<dbReference type="PROSITE" id="PS01124">
    <property type="entry name" value="HTH_ARAC_FAMILY_2"/>
    <property type="match status" value="1"/>
</dbReference>
<dbReference type="InterPro" id="IPR018060">
    <property type="entry name" value="HTH_AraC"/>
</dbReference>
<dbReference type="Proteomes" id="UP000003900">
    <property type="component" value="Unassembled WGS sequence"/>
</dbReference>
<dbReference type="InterPro" id="IPR009057">
    <property type="entry name" value="Homeodomain-like_sf"/>
</dbReference>
<protein>
    <submittedName>
        <fullName evidence="7">Two component AraC family transcriptional regulator</fullName>
    </submittedName>
</protein>
<evidence type="ECO:0000256" key="1">
    <source>
        <dbReference type="ARBA" id="ARBA00023015"/>
    </source>
</evidence>
<dbReference type="InterPro" id="IPR018062">
    <property type="entry name" value="HTH_AraC-typ_CS"/>
</dbReference>
<evidence type="ECO:0000259" key="6">
    <source>
        <dbReference type="PROSITE" id="PS50110"/>
    </source>
</evidence>
<evidence type="ECO:0000256" key="4">
    <source>
        <dbReference type="PROSITE-ProRule" id="PRU00169"/>
    </source>
</evidence>
<sequence>MYRILIVDDDAIVVEGLSQLLAAHYKEELDICKAYGSEEASDMMKRTKLDIVISDIDMPWKSGLDMADDIMRYWPKCRIIFLTGYSDFNYIYSAMKKRASHFILKTENDEHLLRVVQSVLDELDGERKKQDVLRHARTELEFLRPLLTREWLQALLEQPEAGHALMAKGGGEWAIQAGNPFLLLVGSARWKEEISWETKVQSYGYVLNVFKELLPPLLAANGFVMHDSLFVWLIQPRKEDAAFRNTDGSVAWDQVADYLRGTLENIQNEFISLMKLEVSFLFQRQPLGWDTWKRELDYLQQKVQRCISGKVHLTIADVGRLQQDDDTERWVQEVHSFIASHMSDDLSLVRIAEKVHMNPSYLSRYYKQVTGRNLSEYISDTRLEAAKRWIVEERMKFHDIAFRLGFNSPSYFTTFFKKLTGQTPQEYREAHLPK</sequence>
<evidence type="ECO:0000256" key="2">
    <source>
        <dbReference type="ARBA" id="ARBA00023125"/>
    </source>
</evidence>
<feature type="domain" description="Response regulatory" evidence="6">
    <location>
        <begin position="3"/>
        <end position="120"/>
    </location>
</feature>
<dbReference type="InterPro" id="IPR001789">
    <property type="entry name" value="Sig_transdc_resp-reg_receiver"/>
</dbReference>
<dbReference type="Pfam" id="PF12833">
    <property type="entry name" value="HTH_18"/>
    <property type="match status" value="1"/>
</dbReference>
<dbReference type="InterPro" id="IPR011006">
    <property type="entry name" value="CheY-like_superfamily"/>
</dbReference>
<evidence type="ECO:0000256" key="3">
    <source>
        <dbReference type="ARBA" id="ARBA00023163"/>
    </source>
</evidence>
<name>H3SJU7_9BACL</name>
<dbReference type="Pfam" id="PF00072">
    <property type="entry name" value="Response_reg"/>
    <property type="match status" value="1"/>
</dbReference>
<keyword evidence="1" id="KW-0805">Transcription regulation</keyword>
<evidence type="ECO:0000259" key="5">
    <source>
        <dbReference type="PROSITE" id="PS01124"/>
    </source>
</evidence>
<keyword evidence="2" id="KW-0238">DNA-binding</keyword>
<dbReference type="OrthoDB" id="2543932at2"/>
<dbReference type="STRING" id="1131935.PDENDC454_19123"/>
<dbReference type="GO" id="GO:0000160">
    <property type="term" value="P:phosphorelay signal transduction system"/>
    <property type="evidence" value="ECO:0007669"/>
    <property type="project" value="InterPro"/>
</dbReference>
<dbReference type="PROSITE" id="PS50110">
    <property type="entry name" value="RESPONSE_REGULATORY"/>
    <property type="match status" value="1"/>
</dbReference>
<dbReference type="CDD" id="cd17536">
    <property type="entry name" value="REC_YesN-like"/>
    <property type="match status" value="1"/>
</dbReference>
<dbReference type="PRINTS" id="PR00032">
    <property type="entry name" value="HTHARAC"/>
</dbReference>
<comment type="caution">
    <text evidence="7">The sequence shown here is derived from an EMBL/GenBank/DDBJ whole genome shotgun (WGS) entry which is preliminary data.</text>
</comment>
<feature type="domain" description="HTH araC/xylS-type" evidence="5">
    <location>
        <begin position="332"/>
        <end position="430"/>
    </location>
</feature>
<dbReference type="RefSeq" id="WP_006678320.1">
    <property type="nucleotide sequence ID" value="NZ_AHKH01000061.1"/>
</dbReference>
<organism evidence="7 8">
    <name type="scientific">Paenibacillus dendritiformis C454</name>
    <dbReference type="NCBI Taxonomy" id="1131935"/>
    <lineage>
        <taxon>Bacteria</taxon>
        <taxon>Bacillati</taxon>
        <taxon>Bacillota</taxon>
        <taxon>Bacilli</taxon>
        <taxon>Bacillales</taxon>
        <taxon>Paenibacillaceae</taxon>
        <taxon>Paenibacillus</taxon>
    </lineage>
</organism>
<dbReference type="SMART" id="SM00448">
    <property type="entry name" value="REC"/>
    <property type="match status" value="1"/>
</dbReference>
<dbReference type="GO" id="GO:0003700">
    <property type="term" value="F:DNA-binding transcription factor activity"/>
    <property type="evidence" value="ECO:0007669"/>
    <property type="project" value="InterPro"/>
</dbReference>